<keyword evidence="10" id="KW-1185">Reference proteome</keyword>
<evidence type="ECO:0000256" key="3">
    <source>
        <dbReference type="ARBA" id="ARBA00022695"/>
    </source>
</evidence>
<dbReference type="OMA" id="PISTHWI"/>
<dbReference type="FunFam" id="3.10.20.370:FF:000001">
    <property type="entry name" value="Retrovirus-related Pol polyprotein from transposon 17.6-like protein"/>
    <property type="match status" value="1"/>
</dbReference>
<dbReference type="Gene3D" id="3.10.20.370">
    <property type="match status" value="1"/>
</dbReference>
<dbReference type="FunFam" id="3.30.70.270:FF:000020">
    <property type="entry name" value="Transposon Tf2-6 polyprotein-like Protein"/>
    <property type="match status" value="1"/>
</dbReference>
<evidence type="ECO:0000256" key="5">
    <source>
        <dbReference type="ARBA" id="ARBA00022759"/>
    </source>
</evidence>
<keyword evidence="2" id="KW-0808">Transferase</keyword>
<dbReference type="SUPFAM" id="SSF56672">
    <property type="entry name" value="DNA/RNA polymerases"/>
    <property type="match status" value="1"/>
</dbReference>
<evidence type="ECO:0000313" key="10">
    <source>
        <dbReference type="Proteomes" id="UP000008744"/>
    </source>
</evidence>
<sequence length="192" mass="22655">MQSKKKRRETRAVWDSTLNKFSHFHQLKPPTNIKELRQYLGVASWYRRFVPDFATLVQPLTGLLKKKTEWVWTQERQEAFEEVKRRLVAKLVLACPDFSKKFILQTDASDYGLDAMLTQETERGERVISYASRTLNGPERNYSATEKEYLAIVWAIRRLRPYLEGYRFKVVTDHKALKWLNSIETPSGRVAR</sequence>
<dbReference type="InterPro" id="IPR050951">
    <property type="entry name" value="Retrovirus_Pol_polyprotein"/>
</dbReference>
<name>B4HCK7_DROPE</name>
<dbReference type="GO" id="GO:0003964">
    <property type="term" value="F:RNA-directed DNA polymerase activity"/>
    <property type="evidence" value="ECO:0007669"/>
    <property type="project" value="UniProtKB-KW"/>
</dbReference>
<dbReference type="STRING" id="7234.B4HCK7"/>
<dbReference type="Proteomes" id="UP000008744">
    <property type="component" value="Unassembled WGS sequence"/>
</dbReference>
<dbReference type="HOGENOM" id="CLU_000384_33_3_1"/>
<evidence type="ECO:0000256" key="6">
    <source>
        <dbReference type="ARBA" id="ARBA00022801"/>
    </source>
</evidence>
<dbReference type="PANTHER" id="PTHR37984">
    <property type="entry name" value="PROTEIN CBG26694"/>
    <property type="match status" value="1"/>
</dbReference>
<dbReference type="AlphaFoldDB" id="B4HCK7"/>
<evidence type="ECO:0000256" key="2">
    <source>
        <dbReference type="ARBA" id="ARBA00022679"/>
    </source>
</evidence>
<keyword evidence="3" id="KW-0548">Nucleotidyltransferase</keyword>
<feature type="domain" description="Reverse transcriptase RNase H-like" evidence="8">
    <location>
        <begin position="97"/>
        <end position="192"/>
    </location>
</feature>
<dbReference type="InterPro" id="IPR043128">
    <property type="entry name" value="Rev_trsase/Diguanyl_cyclase"/>
</dbReference>
<dbReference type="GO" id="GO:0004519">
    <property type="term" value="F:endonuclease activity"/>
    <property type="evidence" value="ECO:0007669"/>
    <property type="project" value="UniProtKB-KW"/>
</dbReference>
<evidence type="ECO:0000256" key="7">
    <source>
        <dbReference type="ARBA" id="ARBA00022918"/>
    </source>
</evidence>
<organism evidence="10">
    <name type="scientific">Drosophila persimilis</name>
    <name type="common">Fruit fly</name>
    <dbReference type="NCBI Taxonomy" id="7234"/>
    <lineage>
        <taxon>Eukaryota</taxon>
        <taxon>Metazoa</taxon>
        <taxon>Ecdysozoa</taxon>
        <taxon>Arthropoda</taxon>
        <taxon>Hexapoda</taxon>
        <taxon>Insecta</taxon>
        <taxon>Pterygota</taxon>
        <taxon>Neoptera</taxon>
        <taxon>Endopterygota</taxon>
        <taxon>Diptera</taxon>
        <taxon>Brachycera</taxon>
        <taxon>Muscomorpha</taxon>
        <taxon>Ephydroidea</taxon>
        <taxon>Drosophilidae</taxon>
        <taxon>Drosophila</taxon>
        <taxon>Sophophora</taxon>
    </lineage>
</organism>
<reference evidence="9 10" key="1">
    <citation type="journal article" date="2007" name="Nature">
        <title>Evolution of genes and genomes on the Drosophila phylogeny.</title>
        <authorList>
            <consortium name="Drosophila 12 Genomes Consortium"/>
            <person name="Clark A.G."/>
            <person name="Eisen M.B."/>
            <person name="Smith D.R."/>
            <person name="Bergman C.M."/>
            <person name="Oliver B."/>
            <person name="Markow T.A."/>
            <person name="Kaufman T.C."/>
            <person name="Kellis M."/>
            <person name="Gelbart W."/>
            <person name="Iyer V.N."/>
            <person name="Pollard D.A."/>
            <person name="Sackton T.B."/>
            <person name="Larracuente A.M."/>
            <person name="Singh N.D."/>
            <person name="Abad J.P."/>
            <person name="Abt D.N."/>
            <person name="Adryan B."/>
            <person name="Aguade M."/>
            <person name="Akashi H."/>
            <person name="Anderson W.W."/>
            <person name="Aquadro C.F."/>
            <person name="Ardell D.H."/>
            <person name="Arguello R."/>
            <person name="Artieri C.G."/>
            <person name="Barbash D.A."/>
            <person name="Barker D."/>
            <person name="Barsanti P."/>
            <person name="Batterham P."/>
            <person name="Batzoglou S."/>
            <person name="Begun D."/>
            <person name="Bhutkar A."/>
            <person name="Blanco E."/>
            <person name="Bosak S.A."/>
            <person name="Bradley R.K."/>
            <person name="Brand A.D."/>
            <person name="Brent M.R."/>
            <person name="Brooks A.N."/>
            <person name="Brown R.H."/>
            <person name="Butlin R.K."/>
            <person name="Caggese C."/>
            <person name="Calvi B.R."/>
            <person name="Bernardo de Carvalho A."/>
            <person name="Caspi A."/>
            <person name="Castrezana S."/>
            <person name="Celniker S.E."/>
            <person name="Chang J.L."/>
            <person name="Chapple C."/>
            <person name="Chatterji S."/>
            <person name="Chinwalla A."/>
            <person name="Civetta A."/>
            <person name="Clifton S.W."/>
            <person name="Comeron J.M."/>
            <person name="Costello J.C."/>
            <person name="Coyne J.A."/>
            <person name="Daub J."/>
            <person name="David R.G."/>
            <person name="Delcher A.L."/>
            <person name="Delehaunty K."/>
            <person name="Do C.B."/>
            <person name="Ebling H."/>
            <person name="Edwards K."/>
            <person name="Eickbush T."/>
            <person name="Evans J.D."/>
            <person name="Filipski A."/>
            <person name="Findeiss S."/>
            <person name="Freyhult E."/>
            <person name="Fulton L."/>
            <person name="Fulton R."/>
            <person name="Garcia A.C."/>
            <person name="Gardiner A."/>
            <person name="Garfield D.A."/>
            <person name="Garvin B.E."/>
            <person name="Gibson G."/>
            <person name="Gilbert D."/>
            <person name="Gnerre S."/>
            <person name="Godfrey J."/>
            <person name="Good R."/>
            <person name="Gotea V."/>
            <person name="Gravely B."/>
            <person name="Greenberg A.J."/>
            <person name="Griffiths-Jones S."/>
            <person name="Gross S."/>
            <person name="Guigo R."/>
            <person name="Gustafson E.A."/>
            <person name="Haerty W."/>
            <person name="Hahn M.W."/>
            <person name="Halligan D.L."/>
            <person name="Halpern A.L."/>
            <person name="Halter G.M."/>
            <person name="Han M.V."/>
            <person name="Heger A."/>
            <person name="Hillier L."/>
            <person name="Hinrichs A.S."/>
            <person name="Holmes I."/>
            <person name="Hoskins R.A."/>
            <person name="Hubisz M.J."/>
            <person name="Hultmark D."/>
            <person name="Huntley M.A."/>
            <person name="Jaffe D.B."/>
            <person name="Jagadeeshan S."/>
            <person name="Jeck W.R."/>
            <person name="Johnson J."/>
            <person name="Jones C.D."/>
            <person name="Jordan W.C."/>
            <person name="Karpen G.H."/>
            <person name="Kataoka E."/>
            <person name="Keightley P.D."/>
            <person name="Kheradpour P."/>
            <person name="Kirkness E.F."/>
            <person name="Koerich L.B."/>
            <person name="Kristiansen K."/>
            <person name="Kudrna D."/>
            <person name="Kulathinal R.J."/>
            <person name="Kumar S."/>
            <person name="Kwok R."/>
            <person name="Lander E."/>
            <person name="Langley C.H."/>
            <person name="Lapoint R."/>
            <person name="Lazzaro B.P."/>
            <person name="Lee S.J."/>
            <person name="Levesque L."/>
            <person name="Li R."/>
            <person name="Lin C.F."/>
            <person name="Lin M.F."/>
            <person name="Lindblad-Toh K."/>
            <person name="Llopart A."/>
            <person name="Long M."/>
            <person name="Low L."/>
            <person name="Lozovsky E."/>
            <person name="Lu J."/>
            <person name="Luo M."/>
            <person name="Machado C.A."/>
            <person name="Makalowski W."/>
            <person name="Marzo M."/>
            <person name="Matsuda M."/>
            <person name="Matzkin L."/>
            <person name="McAllister B."/>
            <person name="McBride C.S."/>
            <person name="McKernan B."/>
            <person name="McKernan K."/>
            <person name="Mendez-Lago M."/>
            <person name="Minx P."/>
            <person name="Mollenhauer M.U."/>
            <person name="Montooth K."/>
            <person name="Mount S.M."/>
            <person name="Mu X."/>
            <person name="Myers E."/>
            <person name="Negre B."/>
            <person name="Newfeld S."/>
            <person name="Nielsen R."/>
            <person name="Noor M.A."/>
            <person name="O'Grady P."/>
            <person name="Pachter L."/>
            <person name="Papaceit M."/>
            <person name="Parisi M.J."/>
            <person name="Parisi M."/>
            <person name="Parts L."/>
            <person name="Pedersen J.S."/>
            <person name="Pesole G."/>
            <person name="Phillippy A.M."/>
            <person name="Ponting C.P."/>
            <person name="Pop M."/>
            <person name="Porcelli D."/>
            <person name="Powell J.R."/>
            <person name="Prohaska S."/>
            <person name="Pruitt K."/>
            <person name="Puig M."/>
            <person name="Quesneville H."/>
            <person name="Ram K.R."/>
            <person name="Rand D."/>
            <person name="Rasmussen M.D."/>
            <person name="Reed L.K."/>
            <person name="Reenan R."/>
            <person name="Reily A."/>
            <person name="Remington K.A."/>
            <person name="Rieger T.T."/>
            <person name="Ritchie M.G."/>
            <person name="Robin C."/>
            <person name="Rogers Y.H."/>
            <person name="Rohde C."/>
            <person name="Rozas J."/>
            <person name="Rubenfield M.J."/>
            <person name="Ruiz A."/>
            <person name="Russo S."/>
            <person name="Salzberg S.L."/>
            <person name="Sanchez-Gracia A."/>
            <person name="Saranga D.J."/>
            <person name="Sato H."/>
            <person name="Schaeffer S.W."/>
            <person name="Schatz M.C."/>
            <person name="Schlenke T."/>
            <person name="Schwartz R."/>
            <person name="Segarra C."/>
            <person name="Singh R.S."/>
            <person name="Sirot L."/>
            <person name="Sirota M."/>
            <person name="Sisneros N.B."/>
            <person name="Smith C.D."/>
            <person name="Smith T.F."/>
            <person name="Spieth J."/>
            <person name="Stage D.E."/>
            <person name="Stark A."/>
            <person name="Stephan W."/>
            <person name="Strausberg R.L."/>
            <person name="Strempel S."/>
            <person name="Sturgill D."/>
            <person name="Sutton G."/>
            <person name="Sutton G.G."/>
            <person name="Tao W."/>
            <person name="Teichmann S."/>
            <person name="Tobari Y.N."/>
            <person name="Tomimura Y."/>
            <person name="Tsolas J.M."/>
            <person name="Valente V.L."/>
            <person name="Venter E."/>
            <person name="Venter J.C."/>
            <person name="Vicario S."/>
            <person name="Vieira F.G."/>
            <person name="Vilella A.J."/>
            <person name="Villasante A."/>
            <person name="Walenz B."/>
            <person name="Wang J."/>
            <person name="Wasserman M."/>
            <person name="Watts T."/>
            <person name="Wilson D."/>
            <person name="Wilson R.K."/>
            <person name="Wing R.A."/>
            <person name="Wolfner M.F."/>
            <person name="Wong A."/>
            <person name="Wong G.K."/>
            <person name="Wu C.I."/>
            <person name="Wu G."/>
            <person name="Yamamoto D."/>
            <person name="Yang H.P."/>
            <person name="Yang S.P."/>
            <person name="Yorke J.A."/>
            <person name="Yoshida K."/>
            <person name="Zdobnov E."/>
            <person name="Zhang P."/>
            <person name="Zhang Y."/>
            <person name="Zimin A.V."/>
            <person name="Baldwin J."/>
            <person name="Abdouelleil A."/>
            <person name="Abdulkadir J."/>
            <person name="Abebe A."/>
            <person name="Abera B."/>
            <person name="Abreu J."/>
            <person name="Acer S.C."/>
            <person name="Aftuck L."/>
            <person name="Alexander A."/>
            <person name="An P."/>
            <person name="Anderson E."/>
            <person name="Anderson S."/>
            <person name="Arachi H."/>
            <person name="Azer M."/>
            <person name="Bachantsang P."/>
            <person name="Barry A."/>
            <person name="Bayul T."/>
            <person name="Berlin A."/>
            <person name="Bessette D."/>
            <person name="Bloom T."/>
            <person name="Blye J."/>
            <person name="Boguslavskiy L."/>
            <person name="Bonnet C."/>
            <person name="Boukhgalter B."/>
            <person name="Bourzgui I."/>
            <person name="Brown A."/>
            <person name="Cahill P."/>
            <person name="Channer S."/>
            <person name="Cheshatsang Y."/>
            <person name="Chuda L."/>
            <person name="Citroen M."/>
            <person name="Collymore A."/>
            <person name="Cooke P."/>
            <person name="Costello M."/>
            <person name="D'Aco K."/>
            <person name="Daza R."/>
            <person name="De Haan G."/>
            <person name="DeGray S."/>
            <person name="DeMaso C."/>
            <person name="Dhargay N."/>
            <person name="Dooley K."/>
            <person name="Dooley E."/>
            <person name="Doricent M."/>
            <person name="Dorje P."/>
            <person name="Dorjee K."/>
            <person name="Dupes A."/>
            <person name="Elong R."/>
            <person name="Falk J."/>
            <person name="Farina A."/>
            <person name="Faro S."/>
            <person name="Ferguson D."/>
            <person name="Fisher S."/>
            <person name="Foley C.D."/>
            <person name="Franke A."/>
            <person name="Friedrich D."/>
            <person name="Gadbois L."/>
            <person name="Gearin G."/>
            <person name="Gearin C.R."/>
            <person name="Giannoukos G."/>
            <person name="Goode T."/>
            <person name="Graham J."/>
            <person name="Grandbois E."/>
            <person name="Grewal S."/>
            <person name="Gyaltsen K."/>
            <person name="Hafez N."/>
            <person name="Hagos B."/>
            <person name="Hall J."/>
            <person name="Henson C."/>
            <person name="Hollinger A."/>
            <person name="Honan T."/>
            <person name="Huard M.D."/>
            <person name="Hughes L."/>
            <person name="Hurhula B."/>
            <person name="Husby M.E."/>
            <person name="Kamat A."/>
            <person name="Kanga B."/>
            <person name="Kashin S."/>
            <person name="Khazanovich D."/>
            <person name="Kisner P."/>
            <person name="Lance K."/>
            <person name="Lara M."/>
            <person name="Lee W."/>
            <person name="Lennon N."/>
            <person name="Letendre F."/>
            <person name="LeVine R."/>
            <person name="Lipovsky A."/>
            <person name="Liu X."/>
            <person name="Liu J."/>
            <person name="Liu S."/>
            <person name="Lokyitsang T."/>
            <person name="Lokyitsang Y."/>
            <person name="Lubonja R."/>
            <person name="Lui A."/>
            <person name="MacDonald P."/>
            <person name="Magnisalis V."/>
            <person name="Maru K."/>
            <person name="Matthews C."/>
            <person name="McCusker W."/>
            <person name="McDonough S."/>
            <person name="Mehta T."/>
            <person name="Meldrim J."/>
            <person name="Meneus L."/>
            <person name="Mihai O."/>
            <person name="Mihalev A."/>
            <person name="Mihova T."/>
            <person name="Mittelman R."/>
            <person name="Mlenga V."/>
            <person name="Montmayeur A."/>
            <person name="Mulrain L."/>
            <person name="Navidi A."/>
            <person name="Naylor J."/>
            <person name="Negash T."/>
            <person name="Nguyen T."/>
            <person name="Nguyen N."/>
            <person name="Nicol R."/>
            <person name="Norbu C."/>
            <person name="Norbu N."/>
            <person name="Novod N."/>
            <person name="O'Neill B."/>
            <person name="Osman S."/>
            <person name="Markiewicz E."/>
            <person name="Oyono O.L."/>
            <person name="Patti C."/>
            <person name="Phunkhang P."/>
            <person name="Pierre F."/>
            <person name="Priest M."/>
            <person name="Raghuraman S."/>
            <person name="Rege F."/>
            <person name="Reyes R."/>
            <person name="Rise C."/>
            <person name="Rogov P."/>
            <person name="Ross K."/>
            <person name="Ryan E."/>
            <person name="Settipalli S."/>
            <person name="Shea T."/>
            <person name="Sherpa N."/>
            <person name="Shi L."/>
            <person name="Shih D."/>
            <person name="Sparrow T."/>
            <person name="Spaulding J."/>
            <person name="Stalker J."/>
            <person name="Stange-Thomann N."/>
            <person name="Stavropoulos S."/>
            <person name="Stone C."/>
            <person name="Strader C."/>
            <person name="Tesfaye S."/>
            <person name="Thomson T."/>
            <person name="Thoulutsang Y."/>
            <person name="Thoulutsang D."/>
            <person name="Topham K."/>
            <person name="Topping I."/>
            <person name="Tsamla T."/>
            <person name="Vassiliev H."/>
            <person name="Vo A."/>
            <person name="Wangchuk T."/>
            <person name="Wangdi T."/>
            <person name="Weiand M."/>
            <person name="Wilkinson J."/>
            <person name="Wilson A."/>
            <person name="Yadav S."/>
            <person name="Young G."/>
            <person name="Yu Q."/>
            <person name="Zembek L."/>
            <person name="Zhong D."/>
            <person name="Zimmer A."/>
            <person name="Zwirko Z."/>
            <person name="Jaffe D.B."/>
            <person name="Alvarez P."/>
            <person name="Brockman W."/>
            <person name="Butler J."/>
            <person name="Chin C."/>
            <person name="Gnerre S."/>
            <person name="Grabherr M."/>
            <person name="Kleber M."/>
            <person name="Mauceli E."/>
            <person name="MacCallum I."/>
        </authorList>
    </citation>
    <scope>NUCLEOTIDE SEQUENCE [LARGE SCALE GENOMIC DNA]</scope>
    <source>
        <strain evidence="10">MSH-3 / Tucson 14011-0111.49</strain>
    </source>
</reference>
<protein>
    <recommendedName>
        <fullName evidence="1">RNA-directed DNA polymerase</fullName>
        <ecNumber evidence="1">2.7.7.49</ecNumber>
    </recommendedName>
</protein>
<dbReference type="EMBL" id="CH479351">
    <property type="protein sequence ID" value="EDW27423.1"/>
    <property type="molecule type" value="Genomic_DNA"/>
</dbReference>
<evidence type="ECO:0000259" key="8">
    <source>
        <dbReference type="Pfam" id="PF17917"/>
    </source>
</evidence>
<evidence type="ECO:0000256" key="4">
    <source>
        <dbReference type="ARBA" id="ARBA00022722"/>
    </source>
</evidence>
<dbReference type="SMR" id="B4HCK7"/>
<dbReference type="EC" id="2.7.7.49" evidence="1"/>
<dbReference type="CDD" id="cd09274">
    <property type="entry name" value="RNase_HI_RT_Ty3"/>
    <property type="match status" value="1"/>
</dbReference>
<gene>
    <name evidence="9" type="primary">Dper\GL14157</name>
    <name evidence="9" type="ORF">Dper_GL14157</name>
</gene>
<dbReference type="InterPro" id="IPR041373">
    <property type="entry name" value="RT_RNaseH"/>
</dbReference>
<dbReference type="Gene3D" id="3.30.70.270">
    <property type="match status" value="1"/>
</dbReference>
<keyword evidence="7" id="KW-0695">RNA-directed DNA polymerase</keyword>
<keyword evidence="5" id="KW-0255">Endonuclease</keyword>
<keyword evidence="6" id="KW-0378">Hydrolase</keyword>
<evidence type="ECO:0000313" key="9">
    <source>
        <dbReference type="EMBL" id="EDW27423.1"/>
    </source>
</evidence>
<dbReference type="GO" id="GO:0016787">
    <property type="term" value="F:hydrolase activity"/>
    <property type="evidence" value="ECO:0007669"/>
    <property type="project" value="UniProtKB-KW"/>
</dbReference>
<accession>B4HCK7</accession>
<evidence type="ECO:0000256" key="1">
    <source>
        <dbReference type="ARBA" id="ARBA00012493"/>
    </source>
</evidence>
<proteinExistence type="predicted"/>
<keyword evidence="4" id="KW-0540">Nuclease</keyword>
<dbReference type="PANTHER" id="PTHR37984:SF5">
    <property type="entry name" value="PROTEIN NYNRIN-LIKE"/>
    <property type="match status" value="1"/>
</dbReference>
<dbReference type="InterPro" id="IPR043502">
    <property type="entry name" value="DNA/RNA_pol_sf"/>
</dbReference>
<dbReference type="eggNOG" id="KOG0017">
    <property type="taxonomic scope" value="Eukaryota"/>
</dbReference>
<dbReference type="PhylomeDB" id="B4HCK7"/>
<dbReference type="Pfam" id="PF17917">
    <property type="entry name" value="RT_RNaseH"/>
    <property type="match status" value="1"/>
</dbReference>